<dbReference type="AlphaFoldDB" id="A0A8H7W6H2"/>
<dbReference type="InterPro" id="IPR021858">
    <property type="entry name" value="Fun_TF"/>
</dbReference>
<dbReference type="CDD" id="cd00067">
    <property type="entry name" value="GAL4"/>
    <property type="match status" value="1"/>
</dbReference>
<name>A0A8H7W6H2_9HELO</name>
<dbReference type="GO" id="GO:0000981">
    <property type="term" value="F:DNA-binding transcription factor activity, RNA polymerase II-specific"/>
    <property type="evidence" value="ECO:0007669"/>
    <property type="project" value="InterPro"/>
</dbReference>
<evidence type="ECO:0008006" key="4">
    <source>
        <dbReference type="Google" id="ProtNLM"/>
    </source>
</evidence>
<dbReference type="InterPro" id="IPR001138">
    <property type="entry name" value="Zn2Cys6_DnaBD"/>
</dbReference>
<sequence>MCDKRQPSCGQCKRAQLTCPGYINPTALLIRDQTISTITKAKTKNQSQSIRTTVDTSVTQRTSAVSQHLITTSQIPPQIDIPIQVRAKDLFISHHVFGLGPSGIPLTLSYMKAWYPPPPDDLHFTSTLRAVSLAYLANVSSSASVLVEARRHYDISLTMTKEALSDPEKALEDRTLFNVLMLHLFESFTRKGDACVGGGEEGEGRHLLGALALVKARGSEQFKSDGRDGVGVSMFHHLNEKILMRCLDDGLAVPRELLSLRYEMKQFIDIESREWKLGELLIKGLGIVKEMNRGGLGRCEAVERLKELDRDMFDVVKGTSSDSGYDLMLIRKLKVLFKQI</sequence>
<organism evidence="2 3">
    <name type="scientific">Cadophora malorum</name>
    <dbReference type="NCBI Taxonomy" id="108018"/>
    <lineage>
        <taxon>Eukaryota</taxon>
        <taxon>Fungi</taxon>
        <taxon>Dikarya</taxon>
        <taxon>Ascomycota</taxon>
        <taxon>Pezizomycotina</taxon>
        <taxon>Leotiomycetes</taxon>
        <taxon>Helotiales</taxon>
        <taxon>Ploettnerulaceae</taxon>
        <taxon>Cadophora</taxon>
    </lineage>
</organism>
<evidence type="ECO:0000313" key="3">
    <source>
        <dbReference type="Proteomes" id="UP000664132"/>
    </source>
</evidence>
<keyword evidence="1" id="KW-0539">Nucleus</keyword>
<dbReference type="Pfam" id="PF11951">
    <property type="entry name" value="Fungal_trans_2"/>
    <property type="match status" value="1"/>
</dbReference>
<gene>
    <name evidence="2" type="ORF">IFR04_007966</name>
</gene>
<protein>
    <recommendedName>
        <fullName evidence="4">Zn(2)-C6 fungal-type domain-containing protein</fullName>
    </recommendedName>
</protein>
<dbReference type="InterPro" id="IPR053175">
    <property type="entry name" value="DHMBA_Reg_Transcription_Factor"/>
</dbReference>
<dbReference type="EMBL" id="JAFJYH010000117">
    <property type="protein sequence ID" value="KAG4418930.1"/>
    <property type="molecule type" value="Genomic_DNA"/>
</dbReference>
<dbReference type="PANTHER" id="PTHR38791:SF1">
    <property type="entry name" value="TRANSCRIPTION FACTOR, PUTATIVE-RELATED"/>
    <property type="match status" value="1"/>
</dbReference>
<proteinExistence type="predicted"/>
<dbReference type="OrthoDB" id="5429770at2759"/>
<comment type="caution">
    <text evidence="2">The sequence shown here is derived from an EMBL/GenBank/DDBJ whole genome shotgun (WGS) entry which is preliminary data.</text>
</comment>
<reference evidence="2" key="1">
    <citation type="submission" date="2021-02" db="EMBL/GenBank/DDBJ databases">
        <title>Genome sequence Cadophora malorum strain M34.</title>
        <authorList>
            <person name="Stefanovic E."/>
            <person name="Vu D."/>
            <person name="Scully C."/>
            <person name="Dijksterhuis J."/>
            <person name="Roader J."/>
            <person name="Houbraken J."/>
        </authorList>
    </citation>
    <scope>NUCLEOTIDE SEQUENCE</scope>
    <source>
        <strain evidence="2">M34</strain>
    </source>
</reference>
<dbReference type="GO" id="GO:0008270">
    <property type="term" value="F:zinc ion binding"/>
    <property type="evidence" value="ECO:0007669"/>
    <property type="project" value="InterPro"/>
</dbReference>
<accession>A0A8H7W6H2</accession>
<dbReference type="Proteomes" id="UP000664132">
    <property type="component" value="Unassembled WGS sequence"/>
</dbReference>
<dbReference type="PANTHER" id="PTHR38791">
    <property type="entry name" value="ZN(II)2CYS6 TRANSCRIPTION FACTOR (EUROFUNG)-RELATED-RELATED"/>
    <property type="match status" value="1"/>
</dbReference>
<evidence type="ECO:0000256" key="1">
    <source>
        <dbReference type="ARBA" id="ARBA00023242"/>
    </source>
</evidence>
<evidence type="ECO:0000313" key="2">
    <source>
        <dbReference type="EMBL" id="KAG4418930.1"/>
    </source>
</evidence>
<keyword evidence="3" id="KW-1185">Reference proteome</keyword>